<evidence type="ECO:0000259" key="2">
    <source>
        <dbReference type="Pfam" id="PF14400"/>
    </source>
</evidence>
<keyword evidence="1" id="KW-1133">Transmembrane helix</keyword>
<organism evidence="4 5">
    <name type="scientific">Catenovulum agarivorans DS-2</name>
    <dbReference type="NCBI Taxonomy" id="1328313"/>
    <lineage>
        <taxon>Bacteria</taxon>
        <taxon>Pseudomonadati</taxon>
        <taxon>Pseudomonadota</taxon>
        <taxon>Gammaproteobacteria</taxon>
        <taxon>Alteromonadales</taxon>
        <taxon>Alteromonadaceae</taxon>
        <taxon>Catenovulum</taxon>
    </lineage>
</organism>
<dbReference type="Pfam" id="PF14400">
    <property type="entry name" value="Transglut_i_TM"/>
    <property type="match status" value="1"/>
</dbReference>
<evidence type="ECO:0000313" key="5">
    <source>
        <dbReference type="Proteomes" id="UP000019276"/>
    </source>
</evidence>
<feature type="domain" description="7 transmembrane helices usually fused to an inactive transglutaminase" evidence="3">
    <location>
        <begin position="256"/>
        <end position="500"/>
    </location>
</feature>
<feature type="transmembrane region" description="Helical" evidence="1">
    <location>
        <begin position="439"/>
        <end position="457"/>
    </location>
</feature>
<dbReference type="STRING" id="1328313.DS2_14504"/>
<name>W7QLI8_9ALTE</name>
<feature type="transmembrane region" description="Helical" evidence="1">
    <location>
        <begin position="469"/>
        <end position="489"/>
    </location>
</feature>
<dbReference type="AlphaFoldDB" id="W7QLI8"/>
<feature type="domain" description="Inactive transglutaminase fused to 7 transmembrane helices" evidence="2">
    <location>
        <begin position="25"/>
        <end position="182"/>
    </location>
</feature>
<feature type="transmembrane region" description="Helical" evidence="1">
    <location>
        <begin position="410"/>
        <end position="427"/>
    </location>
</feature>
<keyword evidence="1" id="KW-0812">Transmembrane</keyword>
<feature type="transmembrane region" description="Helical" evidence="1">
    <location>
        <begin position="6"/>
        <end position="25"/>
    </location>
</feature>
<evidence type="ECO:0000256" key="1">
    <source>
        <dbReference type="SAM" id="Phobius"/>
    </source>
</evidence>
<dbReference type="Proteomes" id="UP000019276">
    <property type="component" value="Unassembled WGS sequence"/>
</dbReference>
<dbReference type="Pfam" id="PF14402">
    <property type="entry name" value="7TM_transglut"/>
    <property type="match status" value="1"/>
</dbReference>
<reference evidence="4 5" key="1">
    <citation type="journal article" date="2014" name="Genome Announc.">
        <title>Draft Genome Sequence of the Agar-Degrading Bacterium Catenovulum sp. Strain DS-2, Isolated from Intestines of Haliotis diversicolor.</title>
        <authorList>
            <person name="Shan D."/>
            <person name="Li X."/>
            <person name="Gu Z."/>
            <person name="Wei G."/>
            <person name="Gao Z."/>
            <person name="Shao Z."/>
        </authorList>
    </citation>
    <scope>NUCLEOTIDE SEQUENCE [LARGE SCALE GENOMIC DNA]</scope>
    <source>
        <strain evidence="4 5">DS-2</strain>
    </source>
</reference>
<keyword evidence="1" id="KW-0472">Membrane</keyword>
<feature type="transmembrane region" description="Helical" evidence="1">
    <location>
        <begin position="307"/>
        <end position="329"/>
    </location>
</feature>
<gene>
    <name evidence="4" type="ORF">DS2_14504</name>
</gene>
<comment type="caution">
    <text evidence="4">The sequence shown here is derived from an EMBL/GenBank/DDBJ whole genome shotgun (WGS) entry which is preliminary data.</text>
</comment>
<dbReference type="RefSeq" id="WP_035015554.1">
    <property type="nucleotide sequence ID" value="NZ_ARZY01000031.1"/>
</dbReference>
<dbReference type="eggNOG" id="COG1305">
    <property type="taxonomic scope" value="Bacteria"/>
</dbReference>
<dbReference type="OrthoDB" id="253840at2"/>
<evidence type="ECO:0000259" key="3">
    <source>
        <dbReference type="Pfam" id="PF14402"/>
    </source>
</evidence>
<keyword evidence="5" id="KW-1185">Reference proteome</keyword>
<proteinExistence type="predicted"/>
<dbReference type="EMBL" id="ARZY01000031">
    <property type="protein sequence ID" value="EWH08993.1"/>
    <property type="molecule type" value="Genomic_DNA"/>
</dbReference>
<dbReference type="InterPro" id="IPR025840">
    <property type="entry name" value="7TM_transglut"/>
</dbReference>
<sequence>MQYARWPFYALIGVLFVTGLVMSIYRHLTFQVPFLPGETLTTWSIEARVEFTADNGPVKIKLARPSSQQGYAVLSESSASSGYGVAYLDNENILEWSIRQAQGEQTLFYRVDFLHDQLQNDIESTPPAIPPVSLAEPYLTAAEQINQQLLSISADSISYAQQLFQLLTTQQNQQNLALLRDEESEPAKLAVKLLNHAGIAASVIHAVKLEDGRRRQPLVPLVKVWQSGQNSVIFDPATGKRGKPQDMLLWQQQDMPMLEVMGGFDSKVSFSIIKHQETIASAIKAQQNVQQSLVNFSIHSLPLEEQALFKTILLLPVGALIVCMLRILVGLRTSGTFMPVLIALAFIQTSLVTGLVGFTLIVFTGLLLRSYLSHLNLLLVARISAVIISVIAIITLFSLLSYQIGLSEGLKVTFFPMIILSWTIERMSVLWEEEGAKEVVIQGGGSLLTAVIAYLAMTNEFIRHLTFNFLGVQLILLAAILALGNYTGYRLFELARFKSLVERYAGKSV</sequence>
<accession>W7QLI8</accession>
<protein>
    <submittedName>
        <fullName evidence="4">Gonadoliberin III-like protein</fullName>
    </submittedName>
</protein>
<evidence type="ECO:0000313" key="4">
    <source>
        <dbReference type="EMBL" id="EWH08993.1"/>
    </source>
</evidence>
<dbReference type="PATRIC" id="fig|1328313.3.peg.2957"/>
<feature type="transmembrane region" description="Helical" evidence="1">
    <location>
        <begin position="379"/>
        <end position="404"/>
    </location>
</feature>
<feature type="transmembrane region" description="Helical" evidence="1">
    <location>
        <begin position="341"/>
        <end position="367"/>
    </location>
</feature>
<dbReference type="InterPro" id="IPR025838">
    <property type="entry name" value="Transglut_i_TM"/>
</dbReference>